<evidence type="ECO:0000313" key="5">
    <source>
        <dbReference type="Proteomes" id="UP000321337"/>
    </source>
</evidence>
<dbReference type="CDD" id="cd02197">
    <property type="entry name" value="HypE"/>
    <property type="match status" value="1"/>
</dbReference>
<dbReference type="InterPro" id="IPR036676">
    <property type="entry name" value="PurM-like_C_sf"/>
</dbReference>
<dbReference type="Pfam" id="PF02769">
    <property type="entry name" value="AIRS_C"/>
    <property type="match status" value="1"/>
</dbReference>
<dbReference type="PANTHER" id="PTHR30303">
    <property type="entry name" value="HYDROGENASE ISOENZYMES FORMATION PROTEIN HYPE"/>
    <property type="match status" value="1"/>
</dbReference>
<evidence type="ECO:0000256" key="1">
    <source>
        <dbReference type="ARBA" id="ARBA00006243"/>
    </source>
</evidence>
<dbReference type="GO" id="GO:0051604">
    <property type="term" value="P:protein maturation"/>
    <property type="evidence" value="ECO:0007669"/>
    <property type="project" value="TreeGrafter"/>
</dbReference>
<evidence type="ECO:0000259" key="2">
    <source>
        <dbReference type="Pfam" id="PF00586"/>
    </source>
</evidence>
<dbReference type="PANTHER" id="PTHR30303:SF0">
    <property type="entry name" value="CARBAMOYL DEHYDRATASE HYPE"/>
    <property type="match status" value="1"/>
</dbReference>
<dbReference type="InterPro" id="IPR036921">
    <property type="entry name" value="PurM-like_N_sf"/>
</dbReference>
<dbReference type="OrthoDB" id="9801934at2"/>
<dbReference type="SUPFAM" id="SSF56042">
    <property type="entry name" value="PurM C-terminal domain-like"/>
    <property type="match status" value="1"/>
</dbReference>
<evidence type="ECO:0000259" key="3">
    <source>
        <dbReference type="Pfam" id="PF02769"/>
    </source>
</evidence>
<gene>
    <name evidence="4" type="primary">hypE_1</name>
    <name evidence="4" type="ORF">TPL01_20220</name>
</gene>
<keyword evidence="5" id="KW-1185">Reference proteome</keyword>
<dbReference type="NCBIfam" id="TIGR02124">
    <property type="entry name" value="hypE"/>
    <property type="match status" value="1"/>
</dbReference>
<dbReference type="InterPro" id="IPR010918">
    <property type="entry name" value="PurM-like_C_dom"/>
</dbReference>
<dbReference type="Gene3D" id="3.90.650.10">
    <property type="entry name" value="PurM-like C-terminal domain"/>
    <property type="match status" value="1"/>
</dbReference>
<protein>
    <submittedName>
        <fullName evidence="4">Hydrogenase expression/formation protein HypE</fullName>
    </submittedName>
</protein>
<dbReference type="Proteomes" id="UP000321337">
    <property type="component" value="Unassembled WGS sequence"/>
</dbReference>
<dbReference type="Pfam" id="PF00586">
    <property type="entry name" value="AIRS"/>
    <property type="match status" value="1"/>
</dbReference>
<sequence>MKMDDPHGKRMPGGVVTLAHGGGGSAMRKLIENVLLPAFNNPLLAALEDQATVPLAELLVHGDRLAFTTDSYVVTPMSFPGGDIGKLAVCGTVNDLAVSGARPLYLSCGLVIEEGLEMAHLAMIVESIAHAARLAGVSVVTGDTKVVERGAADKLFINTAGIGVIPAGIQISASRAQPGDAVIVSGSLGDHGIAILLARNELALDAAVMSDCQPLHGLVAVMLGACQDIHCLRDATRGGVATVLNEFATSSRVGIRLREAALPVNETVRGACEILGLDPLYLANEGKLVAVVPATHADAVLAAMRAHPAGLEAAIVGEITAESAGNVILSTAFGGYRVVDMLVGEQLPRIC</sequence>
<feature type="domain" description="PurM-like N-terminal" evidence="2">
    <location>
        <begin position="60"/>
        <end position="165"/>
    </location>
</feature>
<feature type="domain" description="PurM-like C-terminal" evidence="3">
    <location>
        <begin position="177"/>
        <end position="328"/>
    </location>
</feature>
<comment type="caution">
    <text evidence="4">The sequence shown here is derived from an EMBL/GenBank/DDBJ whole genome shotgun (WGS) entry which is preliminary data.</text>
</comment>
<reference evidence="4 5" key="1">
    <citation type="submission" date="2019-07" db="EMBL/GenBank/DDBJ databases">
        <title>Whole genome shotgun sequence of Thiobacillus plumbophilus NBRC 107929.</title>
        <authorList>
            <person name="Hosoyama A."/>
            <person name="Uohara A."/>
            <person name="Ohji S."/>
            <person name="Ichikawa N."/>
        </authorList>
    </citation>
    <scope>NUCLEOTIDE SEQUENCE [LARGE SCALE GENOMIC DNA]</scope>
    <source>
        <strain evidence="4 5">NBRC 107929</strain>
    </source>
</reference>
<dbReference type="EMBL" id="BKAD01000020">
    <property type="protein sequence ID" value="GEP30884.1"/>
    <property type="molecule type" value="Genomic_DNA"/>
</dbReference>
<dbReference type="AlphaFoldDB" id="A0A512L8S5"/>
<proteinExistence type="inferred from homology"/>
<name>A0A512L8S5_9PROT</name>
<comment type="similarity">
    <text evidence="1">Belongs to the HypE family.</text>
</comment>
<dbReference type="SUPFAM" id="SSF55326">
    <property type="entry name" value="PurM N-terminal domain-like"/>
    <property type="match status" value="1"/>
</dbReference>
<dbReference type="Gene3D" id="3.30.1330.10">
    <property type="entry name" value="PurM-like, N-terminal domain"/>
    <property type="match status" value="1"/>
</dbReference>
<evidence type="ECO:0000313" key="4">
    <source>
        <dbReference type="EMBL" id="GEP30884.1"/>
    </source>
</evidence>
<dbReference type="FunFam" id="3.30.1330.10:FF:000015">
    <property type="entry name" value="Hydrogenase expression/formation protein HypE"/>
    <property type="match status" value="1"/>
</dbReference>
<dbReference type="InterPro" id="IPR011854">
    <property type="entry name" value="HypE"/>
</dbReference>
<organism evidence="4 5">
    <name type="scientific">Sulfuriferula plumbiphila</name>
    <dbReference type="NCBI Taxonomy" id="171865"/>
    <lineage>
        <taxon>Bacteria</taxon>
        <taxon>Pseudomonadati</taxon>
        <taxon>Pseudomonadota</taxon>
        <taxon>Betaproteobacteria</taxon>
        <taxon>Nitrosomonadales</taxon>
        <taxon>Sulfuricellaceae</taxon>
        <taxon>Sulfuriferula</taxon>
    </lineage>
</organism>
<accession>A0A512L8S5</accession>
<dbReference type="PIRSF" id="PIRSF005644">
    <property type="entry name" value="Hdrgns_mtr_HypE"/>
    <property type="match status" value="1"/>
</dbReference>
<dbReference type="InterPro" id="IPR016188">
    <property type="entry name" value="PurM-like_N"/>
</dbReference>
<dbReference type="RefSeq" id="WP_147073358.1">
    <property type="nucleotide sequence ID" value="NZ_AP021884.1"/>
</dbReference>